<dbReference type="SUPFAM" id="SSF52172">
    <property type="entry name" value="CheY-like"/>
    <property type="match status" value="1"/>
</dbReference>
<protein>
    <submittedName>
        <fullName evidence="8">Putative two component, sigma54 specific, transcriptional regulator, Fis family</fullName>
    </submittedName>
</protein>
<reference evidence="8 9" key="1">
    <citation type="submission" date="2007-10" db="EMBL/GenBank/DDBJ databases">
        <title>Complete sequence of Desulfococcus oleovorans Hxd3.</title>
        <authorList>
            <consortium name="US DOE Joint Genome Institute"/>
            <person name="Copeland A."/>
            <person name="Lucas S."/>
            <person name="Lapidus A."/>
            <person name="Barry K."/>
            <person name="Glavina del Rio T."/>
            <person name="Dalin E."/>
            <person name="Tice H."/>
            <person name="Pitluck S."/>
            <person name="Kiss H."/>
            <person name="Brettin T."/>
            <person name="Bruce D."/>
            <person name="Detter J.C."/>
            <person name="Han C."/>
            <person name="Schmutz J."/>
            <person name="Larimer F."/>
            <person name="Land M."/>
            <person name="Hauser L."/>
            <person name="Kyrpides N."/>
            <person name="Kim E."/>
            <person name="Wawrik B."/>
            <person name="Richardson P."/>
        </authorList>
    </citation>
    <scope>NUCLEOTIDE SEQUENCE [LARGE SCALE GENOMIC DNA]</scope>
    <source>
        <strain evidence="9">DSM 6200 / JCM 39069 / Hxd3</strain>
    </source>
</reference>
<dbReference type="OrthoDB" id="9763792at2"/>
<keyword evidence="1" id="KW-0547">Nucleotide-binding</keyword>
<dbReference type="InterPro" id="IPR001789">
    <property type="entry name" value="Sig_transdc_resp-reg_receiver"/>
</dbReference>
<evidence type="ECO:0000313" key="8">
    <source>
        <dbReference type="EMBL" id="ABW66678.1"/>
    </source>
</evidence>
<sequence length="475" mass="52827">MPHILIVDDEPMVAMLLSETVSQEGWLPVCVHTLADAREIIGAQSFDVVLLDIQLPDGSGLDALSFFVGVTAAPEVLIMTGYGHPDAAGLALEHGAWDYVEKPINIKKIILSIRRALEFRQAKMAGKKRHILKRNGIVGASQAIGECLEQMAEAADGDHSVLLSGETGTGKELFARAIHLNSQRAESNFVVVDCTALSETLIESSLFGHVKGAFTDAGRDRDGLIKLAHRGTLFLDEIGELPLEIQKKFLRVLEEKKFRPVGSTTEVKSDFRLISATNRNLDEMVTSGDFRNDLLYRVKAQKIVLPPLRNRREDIPELVSHYLSRICRRMDIEPKTVHPEFLQCLCDYEWPGNVRELVNVLDQVVCSTRAIPALFHKHLPLEIRSAVIRRQAGVAGASAPSSSEPGAELFTALKDQKMLTWQDFRKQVLETVEKTYFERLLATTDGDIGQMVKIADMSKSRIYGLISKHDLTVKK</sequence>
<dbReference type="AlphaFoldDB" id="A8ZVW9"/>
<evidence type="ECO:0000256" key="5">
    <source>
        <dbReference type="PROSITE-ProRule" id="PRU00169"/>
    </source>
</evidence>
<dbReference type="CDD" id="cd00009">
    <property type="entry name" value="AAA"/>
    <property type="match status" value="1"/>
</dbReference>
<dbReference type="Gene3D" id="1.10.10.60">
    <property type="entry name" value="Homeodomain-like"/>
    <property type="match status" value="1"/>
</dbReference>
<proteinExistence type="predicted"/>
<dbReference type="eggNOG" id="COG2204">
    <property type="taxonomic scope" value="Bacteria"/>
</dbReference>
<gene>
    <name evidence="8" type="ordered locus">Dole_0868</name>
</gene>
<dbReference type="InterPro" id="IPR058031">
    <property type="entry name" value="AAA_lid_NorR"/>
</dbReference>
<name>A8ZVW9_DESOH</name>
<evidence type="ECO:0000256" key="1">
    <source>
        <dbReference type="ARBA" id="ARBA00022741"/>
    </source>
</evidence>
<feature type="domain" description="Sigma-54 factor interaction" evidence="6">
    <location>
        <begin position="137"/>
        <end position="366"/>
    </location>
</feature>
<dbReference type="SMART" id="SM00382">
    <property type="entry name" value="AAA"/>
    <property type="match status" value="1"/>
</dbReference>
<feature type="domain" description="Response regulatory" evidence="7">
    <location>
        <begin position="3"/>
        <end position="117"/>
    </location>
</feature>
<keyword evidence="4" id="KW-0804">Transcription</keyword>
<dbReference type="PANTHER" id="PTHR32071">
    <property type="entry name" value="TRANSCRIPTIONAL REGULATORY PROTEIN"/>
    <property type="match status" value="1"/>
</dbReference>
<feature type="modified residue" description="4-aspartylphosphate" evidence="5">
    <location>
        <position position="52"/>
    </location>
</feature>
<keyword evidence="2" id="KW-0067">ATP-binding</keyword>
<dbReference type="PROSITE" id="PS00675">
    <property type="entry name" value="SIGMA54_INTERACT_1"/>
    <property type="match status" value="1"/>
</dbReference>
<dbReference type="PROSITE" id="PS50110">
    <property type="entry name" value="RESPONSE_REGULATORY"/>
    <property type="match status" value="1"/>
</dbReference>
<dbReference type="GO" id="GO:0000160">
    <property type="term" value="P:phosphorelay signal transduction system"/>
    <property type="evidence" value="ECO:0007669"/>
    <property type="project" value="InterPro"/>
</dbReference>
<dbReference type="InterPro" id="IPR025944">
    <property type="entry name" value="Sigma_54_int_dom_CS"/>
</dbReference>
<keyword evidence="5" id="KW-0597">Phosphoprotein</keyword>
<organism evidence="8 9">
    <name type="scientific">Desulfosudis oleivorans (strain DSM 6200 / JCM 39069 / Hxd3)</name>
    <name type="common">Desulfococcus oleovorans</name>
    <dbReference type="NCBI Taxonomy" id="96561"/>
    <lineage>
        <taxon>Bacteria</taxon>
        <taxon>Pseudomonadati</taxon>
        <taxon>Thermodesulfobacteriota</taxon>
        <taxon>Desulfobacteria</taxon>
        <taxon>Desulfobacterales</taxon>
        <taxon>Desulfosudaceae</taxon>
        <taxon>Desulfosudis</taxon>
    </lineage>
</organism>
<dbReference type="Pfam" id="PF25601">
    <property type="entry name" value="AAA_lid_14"/>
    <property type="match status" value="1"/>
</dbReference>
<evidence type="ECO:0000256" key="3">
    <source>
        <dbReference type="ARBA" id="ARBA00023015"/>
    </source>
</evidence>
<dbReference type="HOGENOM" id="CLU_000445_0_3_7"/>
<accession>A8ZVW9</accession>
<dbReference type="InterPro" id="IPR002078">
    <property type="entry name" value="Sigma_54_int"/>
</dbReference>
<dbReference type="InterPro" id="IPR027417">
    <property type="entry name" value="P-loop_NTPase"/>
</dbReference>
<dbReference type="Gene3D" id="3.40.50.2300">
    <property type="match status" value="1"/>
</dbReference>
<dbReference type="RefSeq" id="WP_012174296.1">
    <property type="nucleotide sequence ID" value="NC_009943.1"/>
</dbReference>
<dbReference type="FunFam" id="3.40.50.300:FF:000006">
    <property type="entry name" value="DNA-binding transcriptional regulator NtrC"/>
    <property type="match status" value="1"/>
</dbReference>
<evidence type="ECO:0000259" key="7">
    <source>
        <dbReference type="PROSITE" id="PS50110"/>
    </source>
</evidence>
<dbReference type="KEGG" id="dol:Dole_0868"/>
<dbReference type="SMART" id="SM00448">
    <property type="entry name" value="REC"/>
    <property type="match status" value="1"/>
</dbReference>
<evidence type="ECO:0000313" key="9">
    <source>
        <dbReference type="Proteomes" id="UP000008561"/>
    </source>
</evidence>
<dbReference type="EMBL" id="CP000859">
    <property type="protein sequence ID" value="ABW66678.1"/>
    <property type="molecule type" value="Genomic_DNA"/>
</dbReference>
<evidence type="ECO:0000256" key="2">
    <source>
        <dbReference type="ARBA" id="ARBA00022840"/>
    </source>
</evidence>
<evidence type="ECO:0000256" key="4">
    <source>
        <dbReference type="ARBA" id="ARBA00023163"/>
    </source>
</evidence>
<dbReference type="InterPro" id="IPR025662">
    <property type="entry name" value="Sigma_54_int_dom_ATP-bd_1"/>
</dbReference>
<keyword evidence="3" id="KW-0805">Transcription regulation</keyword>
<dbReference type="PANTHER" id="PTHR32071:SF113">
    <property type="entry name" value="ALGINATE BIOSYNTHESIS TRANSCRIPTIONAL REGULATORY PROTEIN ALGB"/>
    <property type="match status" value="1"/>
</dbReference>
<dbReference type="Pfam" id="PF00158">
    <property type="entry name" value="Sigma54_activat"/>
    <property type="match status" value="1"/>
</dbReference>
<dbReference type="Proteomes" id="UP000008561">
    <property type="component" value="Chromosome"/>
</dbReference>
<dbReference type="STRING" id="96561.Dole_0868"/>
<dbReference type="PROSITE" id="PS50045">
    <property type="entry name" value="SIGMA54_INTERACT_4"/>
    <property type="match status" value="1"/>
</dbReference>
<dbReference type="Pfam" id="PF00072">
    <property type="entry name" value="Response_reg"/>
    <property type="match status" value="1"/>
</dbReference>
<evidence type="ECO:0000259" key="6">
    <source>
        <dbReference type="PROSITE" id="PS50045"/>
    </source>
</evidence>
<keyword evidence="9" id="KW-1185">Reference proteome</keyword>
<dbReference type="SUPFAM" id="SSF52540">
    <property type="entry name" value="P-loop containing nucleoside triphosphate hydrolases"/>
    <property type="match status" value="1"/>
</dbReference>
<dbReference type="InterPro" id="IPR003593">
    <property type="entry name" value="AAA+_ATPase"/>
</dbReference>
<dbReference type="GO" id="GO:0005524">
    <property type="term" value="F:ATP binding"/>
    <property type="evidence" value="ECO:0007669"/>
    <property type="project" value="UniProtKB-KW"/>
</dbReference>
<dbReference type="PROSITE" id="PS00688">
    <property type="entry name" value="SIGMA54_INTERACT_3"/>
    <property type="match status" value="1"/>
</dbReference>
<dbReference type="InterPro" id="IPR011006">
    <property type="entry name" value="CheY-like_superfamily"/>
</dbReference>
<dbReference type="Gene3D" id="3.40.50.300">
    <property type="entry name" value="P-loop containing nucleotide triphosphate hydrolases"/>
    <property type="match status" value="1"/>
</dbReference>
<dbReference type="GO" id="GO:0006355">
    <property type="term" value="P:regulation of DNA-templated transcription"/>
    <property type="evidence" value="ECO:0007669"/>
    <property type="project" value="InterPro"/>
</dbReference>
<dbReference type="Gene3D" id="1.10.8.60">
    <property type="match status" value="1"/>
</dbReference>